<evidence type="ECO:0000256" key="1">
    <source>
        <dbReference type="SAM" id="MobiDB-lite"/>
    </source>
</evidence>
<dbReference type="EMBL" id="BARS01040779">
    <property type="protein sequence ID" value="GAG39415.1"/>
    <property type="molecule type" value="Genomic_DNA"/>
</dbReference>
<feature type="non-terminal residue" evidence="2">
    <location>
        <position position="61"/>
    </location>
</feature>
<protein>
    <submittedName>
        <fullName evidence="2">Uncharacterized protein</fullName>
    </submittedName>
</protein>
<organism evidence="2">
    <name type="scientific">marine sediment metagenome</name>
    <dbReference type="NCBI Taxonomy" id="412755"/>
    <lineage>
        <taxon>unclassified sequences</taxon>
        <taxon>metagenomes</taxon>
        <taxon>ecological metagenomes</taxon>
    </lineage>
</organism>
<evidence type="ECO:0000313" key="2">
    <source>
        <dbReference type="EMBL" id="GAG39415.1"/>
    </source>
</evidence>
<sequence>MNEAAYSRDVRASRGRAVVPYYCDPMPLIAQIKAASSTSGDDRGVVGTDPTPAPATPNRLR</sequence>
<comment type="caution">
    <text evidence="2">The sequence shown here is derived from an EMBL/GenBank/DDBJ whole genome shotgun (WGS) entry which is preliminary data.</text>
</comment>
<dbReference type="AlphaFoldDB" id="X0X8M5"/>
<reference evidence="2" key="1">
    <citation type="journal article" date="2014" name="Front. Microbiol.">
        <title>High frequency of phylogenetically diverse reductive dehalogenase-homologous genes in deep subseafloor sedimentary metagenomes.</title>
        <authorList>
            <person name="Kawai M."/>
            <person name="Futagami T."/>
            <person name="Toyoda A."/>
            <person name="Takaki Y."/>
            <person name="Nishi S."/>
            <person name="Hori S."/>
            <person name="Arai W."/>
            <person name="Tsubouchi T."/>
            <person name="Morono Y."/>
            <person name="Uchiyama I."/>
            <person name="Ito T."/>
            <person name="Fujiyama A."/>
            <person name="Inagaki F."/>
            <person name="Takami H."/>
        </authorList>
    </citation>
    <scope>NUCLEOTIDE SEQUENCE</scope>
    <source>
        <strain evidence="2">Expedition CK06-06</strain>
    </source>
</reference>
<accession>X0X8M5</accession>
<name>X0X8M5_9ZZZZ</name>
<proteinExistence type="predicted"/>
<feature type="region of interest" description="Disordered" evidence="1">
    <location>
        <begin position="34"/>
        <end position="61"/>
    </location>
</feature>
<gene>
    <name evidence="2" type="ORF">S01H1_62116</name>
</gene>